<dbReference type="Proteomes" id="UP000215144">
    <property type="component" value="Chromosome 1"/>
</dbReference>
<dbReference type="SUPFAM" id="SSF56349">
    <property type="entry name" value="DNA breaking-rejoining enzymes"/>
    <property type="match status" value="1"/>
</dbReference>
<evidence type="ECO:0000313" key="6">
    <source>
        <dbReference type="EMBL" id="SNV34097.1"/>
    </source>
</evidence>
<dbReference type="EMBL" id="LT906454">
    <property type="protein sequence ID" value="SNV34097.1"/>
    <property type="molecule type" value="Genomic_DNA"/>
</dbReference>
<dbReference type="Pfam" id="PF14659">
    <property type="entry name" value="Phage_int_SAM_3"/>
    <property type="match status" value="1"/>
</dbReference>
<dbReference type="InterPro" id="IPR004107">
    <property type="entry name" value="Integrase_SAM-like_N"/>
</dbReference>
<dbReference type="OrthoDB" id="9803188at2"/>
<gene>
    <name evidence="6" type="primary">intS</name>
    <name evidence="6" type="ORF">SAMEA4504048_00315</name>
</gene>
<reference evidence="6 7" key="1">
    <citation type="submission" date="2017-06" db="EMBL/GenBank/DDBJ databases">
        <authorList>
            <consortium name="Pathogen Informatics"/>
        </authorList>
    </citation>
    <scope>NUCLEOTIDE SEQUENCE [LARGE SCALE GENOMIC DNA]</scope>
    <source>
        <strain evidence="6 7">NCTC11291</strain>
    </source>
</reference>
<dbReference type="GO" id="GO:0015074">
    <property type="term" value="P:DNA integration"/>
    <property type="evidence" value="ECO:0007669"/>
    <property type="project" value="UniProtKB-KW"/>
</dbReference>
<protein>
    <submittedName>
        <fullName evidence="6">Site-specific recombinase, phage integrase family</fullName>
    </submittedName>
</protein>
<dbReference type="InterPro" id="IPR010998">
    <property type="entry name" value="Integrase_recombinase_N"/>
</dbReference>
<dbReference type="KEGG" id="saco:SAME_00315"/>
<organism evidence="6 7">
    <name type="scientific">Streptococcus acidominimus</name>
    <dbReference type="NCBI Taxonomy" id="1326"/>
    <lineage>
        <taxon>Bacteria</taxon>
        <taxon>Bacillati</taxon>
        <taxon>Bacillota</taxon>
        <taxon>Bacilli</taxon>
        <taxon>Lactobacillales</taxon>
        <taxon>Streptococcaceae</taxon>
        <taxon>Streptococcus</taxon>
    </lineage>
</organism>
<dbReference type="AlphaFoldDB" id="A0A239WI00"/>
<dbReference type="InterPro" id="IPR050808">
    <property type="entry name" value="Phage_Integrase"/>
</dbReference>
<evidence type="ECO:0000256" key="2">
    <source>
        <dbReference type="ARBA" id="ARBA00022908"/>
    </source>
</evidence>
<keyword evidence="4" id="KW-0233">DNA recombination</keyword>
<dbReference type="Gene3D" id="1.10.150.130">
    <property type="match status" value="1"/>
</dbReference>
<evidence type="ECO:0000256" key="3">
    <source>
        <dbReference type="ARBA" id="ARBA00023125"/>
    </source>
</evidence>
<dbReference type="InterPro" id="IPR028259">
    <property type="entry name" value="AP2-like_int_N"/>
</dbReference>
<keyword evidence="2" id="KW-0229">DNA integration</keyword>
<dbReference type="GO" id="GO:0006310">
    <property type="term" value="P:DNA recombination"/>
    <property type="evidence" value="ECO:0007669"/>
    <property type="project" value="UniProtKB-KW"/>
</dbReference>
<dbReference type="PANTHER" id="PTHR30629">
    <property type="entry name" value="PROPHAGE INTEGRASE"/>
    <property type="match status" value="1"/>
</dbReference>
<evidence type="ECO:0000259" key="5">
    <source>
        <dbReference type="PROSITE" id="PS51898"/>
    </source>
</evidence>
<dbReference type="CDD" id="cd01189">
    <property type="entry name" value="INT_ICEBs1_C_like"/>
    <property type="match status" value="1"/>
</dbReference>
<sequence length="384" mass="44628">MSIHKYPSKKAKNGYLYFVKIYMTRDGQRSDHIKRGFRTRKEAKDYEARLIYLKASGKLEEFIKPSQKSYHEVFEKWYQAYQDTVEPTTASRTLDIFRLHILPVMGELSISKISPLDCQNFITDKAKTFKNIKQIKSYTGKVFDFAIKMKLLKHNPMAEIIMPKRKKQRTENYWTVQELQGFLAIVLQEEPYKHYTLFRLLSYSGLRKGELYALKWADMDFQSQTLSINKSLGRLDGHAVEKGTKNDFSVRKIKLDQETIAILKEWKSIIQKEKAQLAVAPLSIEQDFIFTYCTRSGSIEPLHADYINNVLSRIIKKHGLRKISPHGFRHTHATLMIEIGVDPVNTAKRLGHASSQMTLDTYSHSTANGEDRSIKQFAEYLKLK</sequence>
<dbReference type="Pfam" id="PF00589">
    <property type="entry name" value="Phage_integrase"/>
    <property type="match status" value="1"/>
</dbReference>
<dbReference type="InterPro" id="IPR002104">
    <property type="entry name" value="Integrase_catalytic"/>
</dbReference>
<evidence type="ECO:0000256" key="1">
    <source>
        <dbReference type="ARBA" id="ARBA00008857"/>
    </source>
</evidence>
<dbReference type="Pfam" id="PF14657">
    <property type="entry name" value="Arm-DNA-bind_4"/>
    <property type="match status" value="1"/>
</dbReference>
<dbReference type="Gene3D" id="1.10.443.10">
    <property type="entry name" value="Intergrase catalytic core"/>
    <property type="match status" value="1"/>
</dbReference>
<evidence type="ECO:0000313" key="7">
    <source>
        <dbReference type="Proteomes" id="UP000215144"/>
    </source>
</evidence>
<proteinExistence type="inferred from homology"/>
<dbReference type="InterPro" id="IPR013762">
    <property type="entry name" value="Integrase-like_cat_sf"/>
</dbReference>
<dbReference type="GO" id="GO:0003677">
    <property type="term" value="F:DNA binding"/>
    <property type="evidence" value="ECO:0007669"/>
    <property type="project" value="UniProtKB-KW"/>
</dbReference>
<dbReference type="RefSeq" id="WP_095121625.1">
    <property type="nucleotide sequence ID" value="NZ_LT906454.1"/>
</dbReference>
<dbReference type="InterPro" id="IPR011010">
    <property type="entry name" value="DNA_brk_join_enz"/>
</dbReference>
<feature type="domain" description="Tyr recombinase" evidence="5">
    <location>
        <begin position="169"/>
        <end position="376"/>
    </location>
</feature>
<comment type="similarity">
    <text evidence="1">Belongs to the 'phage' integrase family.</text>
</comment>
<dbReference type="PANTHER" id="PTHR30629:SF2">
    <property type="entry name" value="PROPHAGE INTEGRASE INTS-RELATED"/>
    <property type="match status" value="1"/>
</dbReference>
<name>A0A239WI00_STRAI</name>
<evidence type="ECO:0000256" key="4">
    <source>
        <dbReference type="ARBA" id="ARBA00023172"/>
    </source>
</evidence>
<accession>A0A239WI00</accession>
<keyword evidence="3" id="KW-0238">DNA-binding</keyword>
<dbReference type="PROSITE" id="PS51898">
    <property type="entry name" value="TYR_RECOMBINASE"/>
    <property type="match status" value="1"/>
</dbReference>